<dbReference type="CDD" id="cd17470">
    <property type="entry name" value="T3SS_Flik_C"/>
    <property type="match status" value="1"/>
</dbReference>
<comment type="caution">
    <text evidence="3">The sequence shown here is derived from an EMBL/GenBank/DDBJ whole genome shotgun (WGS) entry which is preliminary data.</text>
</comment>
<dbReference type="PANTHER" id="PTHR37533">
    <property type="entry name" value="FLAGELLAR HOOK-LENGTH CONTROL PROTEIN"/>
    <property type="match status" value="1"/>
</dbReference>
<dbReference type="Proteomes" id="UP000317982">
    <property type="component" value="Unassembled WGS sequence"/>
</dbReference>
<feature type="non-terminal residue" evidence="3">
    <location>
        <position position="1"/>
    </location>
</feature>
<feature type="compositionally biased region" description="Gly residues" evidence="1">
    <location>
        <begin position="242"/>
        <end position="259"/>
    </location>
</feature>
<evidence type="ECO:0000259" key="2">
    <source>
        <dbReference type="Pfam" id="PF02120"/>
    </source>
</evidence>
<organism evidence="3 4">
    <name type="scientific">Cryptosporangium phraense</name>
    <dbReference type="NCBI Taxonomy" id="2593070"/>
    <lineage>
        <taxon>Bacteria</taxon>
        <taxon>Bacillati</taxon>
        <taxon>Actinomycetota</taxon>
        <taxon>Actinomycetes</taxon>
        <taxon>Cryptosporangiales</taxon>
        <taxon>Cryptosporangiaceae</taxon>
        <taxon>Cryptosporangium</taxon>
    </lineage>
</organism>
<dbReference type="AlphaFoldDB" id="A0A545AFZ8"/>
<keyword evidence="4" id="KW-1185">Reference proteome</keyword>
<sequence>PGQNDGRVGATGAAGAAATGTAPPAGGPPDATATAVTTPVEAVPAQAGAPLPPAPVDLPGYVPGPGGLTVAPAGATGETASGTDRDASDDPSAADATGAATGPTGADPTLITHPFAADLNAAQPVDVTGANAPDQTPPPPPAAQVADQVIPLRTQDGVHRIAMELRPDDLGTISVVAEIRNGQVHLHFGGANELTRETLRAALPELRQQLEDAGFAGAAFDFNDSPAGQNRQQFAATDQGLGNQGGRGGQPGAPDGGRQTGTRPPGYTEPPAPPTPGRHALDLQV</sequence>
<dbReference type="RefSeq" id="WP_142710022.1">
    <property type="nucleotide sequence ID" value="NZ_VIRS01000067.1"/>
</dbReference>
<feature type="compositionally biased region" description="Low complexity" evidence="1">
    <location>
        <begin position="8"/>
        <end position="49"/>
    </location>
</feature>
<feature type="compositionally biased region" description="Polar residues" evidence="1">
    <location>
        <begin position="226"/>
        <end position="236"/>
    </location>
</feature>
<feature type="region of interest" description="Disordered" evidence="1">
    <location>
        <begin position="1"/>
        <end position="111"/>
    </location>
</feature>
<dbReference type="InParanoid" id="A0A545AFZ8"/>
<reference evidence="3 4" key="1">
    <citation type="submission" date="2019-07" db="EMBL/GenBank/DDBJ databases">
        <title>Cryptosporangium phraense sp. nov., isolated from plant litter.</title>
        <authorList>
            <person name="Suriyachadkun C."/>
        </authorList>
    </citation>
    <scope>NUCLEOTIDE SEQUENCE [LARGE SCALE GENOMIC DNA]</scope>
    <source>
        <strain evidence="3 4">A-T 5661</strain>
    </source>
</reference>
<proteinExistence type="predicted"/>
<feature type="domain" description="Flagellar hook-length control protein-like C-terminal" evidence="2">
    <location>
        <begin position="154"/>
        <end position="230"/>
    </location>
</feature>
<evidence type="ECO:0000313" key="3">
    <source>
        <dbReference type="EMBL" id="TQS39555.1"/>
    </source>
</evidence>
<keyword evidence="3" id="KW-0969">Cilium</keyword>
<accession>A0A545AFZ8</accession>
<feature type="compositionally biased region" description="Low complexity" evidence="1">
    <location>
        <begin position="90"/>
        <end position="109"/>
    </location>
</feature>
<keyword evidence="3" id="KW-0282">Flagellum</keyword>
<dbReference type="PANTHER" id="PTHR37533:SF2">
    <property type="entry name" value="FLAGELLAR HOOK-LENGTH CONTROL PROTEIN"/>
    <property type="match status" value="1"/>
</dbReference>
<dbReference type="EMBL" id="VIRS01000067">
    <property type="protein sequence ID" value="TQS39555.1"/>
    <property type="molecule type" value="Genomic_DNA"/>
</dbReference>
<feature type="region of interest" description="Disordered" evidence="1">
    <location>
        <begin position="221"/>
        <end position="285"/>
    </location>
</feature>
<feature type="compositionally biased region" description="Pro residues" evidence="1">
    <location>
        <begin position="267"/>
        <end position="276"/>
    </location>
</feature>
<dbReference type="Gene3D" id="3.30.750.140">
    <property type="match status" value="1"/>
</dbReference>
<gene>
    <name evidence="3" type="ORF">FL583_39340</name>
</gene>
<protein>
    <submittedName>
        <fullName evidence="3">Flagellar hook-length control protein FliK</fullName>
    </submittedName>
</protein>
<dbReference type="InterPro" id="IPR038610">
    <property type="entry name" value="FliK-like_C_sf"/>
</dbReference>
<dbReference type="Pfam" id="PF02120">
    <property type="entry name" value="Flg_hook"/>
    <property type="match status" value="1"/>
</dbReference>
<dbReference type="OrthoDB" id="3791041at2"/>
<dbReference type="InterPro" id="IPR052563">
    <property type="entry name" value="FliK"/>
</dbReference>
<dbReference type="InterPro" id="IPR021136">
    <property type="entry name" value="Flagellar_hook_control-like_C"/>
</dbReference>
<name>A0A545AFZ8_9ACTN</name>
<evidence type="ECO:0000313" key="4">
    <source>
        <dbReference type="Proteomes" id="UP000317982"/>
    </source>
</evidence>
<keyword evidence="3" id="KW-0966">Cell projection</keyword>
<evidence type="ECO:0000256" key="1">
    <source>
        <dbReference type="SAM" id="MobiDB-lite"/>
    </source>
</evidence>